<evidence type="ECO:0000256" key="7">
    <source>
        <dbReference type="ARBA" id="ARBA00023128"/>
    </source>
</evidence>
<comment type="similarity">
    <text evidence="2">Belongs to the ATPase g subunit family.</text>
</comment>
<protein>
    <recommendedName>
        <fullName evidence="12">ATP synthase subunit g, mitochondrial</fullName>
    </recommendedName>
</protein>
<keyword evidence="5" id="KW-0375">Hydrogen ion transport</keyword>
<keyword evidence="8" id="KW-0472">Membrane</keyword>
<keyword evidence="7" id="KW-0496">Mitochondrion</keyword>
<evidence type="ECO:0008006" key="12">
    <source>
        <dbReference type="Google" id="ProtNLM"/>
    </source>
</evidence>
<evidence type="ECO:0000256" key="1">
    <source>
        <dbReference type="ARBA" id="ARBA00004325"/>
    </source>
</evidence>
<evidence type="ECO:0000256" key="2">
    <source>
        <dbReference type="ARBA" id="ARBA00005699"/>
    </source>
</evidence>
<evidence type="ECO:0000256" key="8">
    <source>
        <dbReference type="ARBA" id="ARBA00023136"/>
    </source>
</evidence>
<dbReference type="Pfam" id="PF04718">
    <property type="entry name" value="ATP-synt_G"/>
    <property type="match status" value="1"/>
</dbReference>
<comment type="subcellular location">
    <subcellularLocation>
        <location evidence="1">Mitochondrion membrane</location>
    </subcellularLocation>
</comment>
<dbReference type="Proteomes" id="UP001497512">
    <property type="component" value="Chromosome 1"/>
</dbReference>
<proteinExistence type="inferred from homology"/>
<organism evidence="10 11">
    <name type="scientific">Sphagnum troendelagicum</name>
    <dbReference type="NCBI Taxonomy" id="128251"/>
    <lineage>
        <taxon>Eukaryota</taxon>
        <taxon>Viridiplantae</taxon>
        <taxon>Streptophyta</taxon>
        <taxon>Embryophyta</taxon>
        <taxon>Bryophyta</taxon>
        <taxon>Sphagnophytina</taxon>
        <taxon>Sphagnopsida</taxon>
        <taxon>Sphagnales</taxon>
        <taxon>Sphagnaceae</taxon>
        <taxon>Sphagnum</taxon>
    </lineage>
</organism>
<evidence type="ECO:0000256" key="3">
    <source>
        <dbReference type="ARBA" id="ARBA00022448"/>
    </source>
</evidence>
<keyword evidence="4" id="KW-0138">CF(0)</keyword>
<keyword evidence="3" id="KW-0813">Transport</keyword>
<keyword evidence="9" id="KW-0066">ATP synthesis</keyword>
<keyword evidence="6" id="KW-0406">Ion transport</keyword>
<reference evidence="10 11" key="1">
    <citation type="submission" date="2024-02" db="EMBL/GenBank/DDBJ databases">
        <authorList>
            <consortium name="ELIXIR-Norway"/>
            <consortium name="Elixir Norway"/>
        </authorList>
    </citation>
    <scope>NUCLEOTIDE SEQUENCE [LARGE SCALE GENOMIC DNA]</scope>
</reference>
<accession>A0ABP0TC02</accession>
<gene>
    <name evidence="10" type="ORF">CSSPTR1EN2_LOCUS1695</name>
</gene>
<dbReference type="InterPro" id="IPR006808">
    <property type="entry name" value="ATP_synth_F0_gsu_mt"/>
</dbReference>
<evidence type="ECO:0000256" key="4">
    <source>
        <dbReference type="ARBA" id="ARBA00022547"/>
    </source>
</evidence>
<keyword evidence="11" id="KW-1185">Reference proteome</keyword>
<evidence type="ECO:0000256" key="6">
    <source>
        <dbReference type="ARBA" id="ARBA00023065"/>
    </source>
</evidence>
<dbReference type="PANTHER" id="PTHR12386">
    <property type="entry name" value="ATP SYNTHASE SUBUNIT"/>
    <property type="match status" value="1"/>
</dbReference>
<evidence type="ECO:0000256" key="5">
    <source>
        <dbReference type="ARBA" id="ARBA00022781"/>
    </source>
</evidence>
<dbReference type="EMBL" id="OZ019893">
    <property type="protein sequence ID" value="CAK9192047.1"/>
    <property type="molecule type" value="Genomic_DNA"/>
</dbReference>
<sequence>MAALIKQLQSKVVVATEAVAKHGREYNKQLLEKNKRYIVEEPTVEKCQELSKQLFYTRLASLPGRYRGLWQECEYVKAKIAHRNDLRLQEIGVTLLFLGECYAWFCVGEIVGRGGTITGYRL</sequence>
<evidence type="ECO:0000313" key="10">
    <source>
        <dbReference type="EMBL" id="CAK9192047.1"/>
    </source>
</evidence>
<evidence type="ECO:0000256" key="9">
    <source>
        <dbReference type="ARBA" id="ARBA00023310"/>
    </source>
</evidence>
<name>A0ABP0TC02_9BRYO</name>
<evidence type="ECO:0000313" key="11">
    <source>
        <dbReference type="Proteomes" id="UP001497512"/>
    </source>
</evidence>